<evidence type="ECO:0000313" key="2">
    <source>
        <dbReference type="EMBL" id="CAB4949395.1"/>
    </source>
</evidence>
<gene>
    <name evidence="2" type="ORF">UFOPK3752_01557</name>
    <name evidence="3" type="ORF">UFOPK4150_00425</name>
</gene>
<dbReference type="AlphaFoldDB" id="A0A6J7K1K6"/>
<dbReference type="InterPro" id="IPR051397">
    <property type="entry name" value="Zn-ADH-like_protein"/>
</dbReference>
<organism evidence="2">
    <name type="scientific">freshwater metagenome</name>
    <dbReference type="NCBI Taxonomy" id="449393"/>
    <lineage>
        <taxon>unclassified sequences</taxon>
        <taxon>metagenomes</taxon>
        <taxon>ecological metagenomes</taxon>
    </lineage>
</organism>
<dbReference type="Pfam" id="PF00107">
    <property type="entry name" value="ADH_zinc_N"/>
    <property type="match status" value="1"/>
</dbReference>
<reference evidence="2" key="1">
    <citation type="submission" date="2020-05" db="EMBL/GenBank/DDBJ databases">
        <authorList>
            <person name="Chiriac C."/>
            <person name="Salcher M."/>
            <person name="Ghai R."/>
            <person name="Kavagutti S V."/>
        </authorList>
    </citation>
    <scope>NUCLEOTIDE SEQUENCE</scope>
</reference>
<dbReference type="CDD" id="cd08241">
    <property type="entry name" value="QOR1"/>
    <property type="match status" value="1"/>
</dbReference>
<dbReference type="PANTHER" id="PTHR43677:SF4">
    <property type="entry name" value="QUINONE OXIDOREDUCTASE-LIKE PROTEIN 2"/>
    <property type="match status" value="1"/>
</dbReference>
<dbReference type="SMART" id="SM00829">
    <property type="entry name" value="PKS_ER"/>
    <property type="match status" value="1"/>
</dbReference>
<name>A0A6J7K1K6_9ZZZZ</name>
<dbReference type="InterPro" id="IPR020843">
    <property type="entry name" value="ER"/>
</dbReference>
<evidence type="ECO:0000259" key="1">
    <source>
        <dbReference type="SMART" id="SM00829"/>
    </source>
</evidence>
<dbReference type="InterPro" id="IPR011032">
    <property type="entry name" value="GroES-like_sf"/>
</dbReference>
<feature type="domain" description="Enoyl reductase (ER)" evidence="1">
    <location>
        <begin position="12"/>
        <end position="324"/>
    </location>
</feature>
<dbReference type="SUPFAM" id="SSF51735">
    <property type="entry name" value="NAD(P)-binding Rossmann-fold domains"/>
    <property type="match status" value="1"/>
</dbReference>
<dbReference type="SUPFAM" id="SSF50129">
    <property type="entry name" value="GroES-like"/>
    <property type="match status" value="1"/>
</dbReference>
<sequence length="334" mass="34495">MTTRSVILSAFGGPEVLAFTDGPTPQPGPGQVLVQTEVSGVNFGDTMTRRGEYLRNQPLTLAPGSEAVGRVVMTGAGAEHLLGRRVAAWIEDGGGYATHVLAASHRVYDVPEDLPAPQVAAVFLQGITAMYALHLFGRVRRGDTVLVHAAAGGVGILSVQLAVHAGARVIGTASSQAKRDAARDAGAEITLDSRDVDGLKDAIRSATGGKGCDVVIDGVGGPVFGPSLAAMAVGGRYVVVGSASQSPGMLDSRHLLVRNQTVVGFIVAHVVDADPAEPQAALTLMCDLVRSGDVRPVVTTLPLEDVVEAHRLMESRDLVGKLVLTTGFSGTVES</sequence>
<evidence type="ECO:0000313" key="3">
    <source>
        <dbReference type="EMBL" id="CAB5024165.1"/>
    </source>
</evidence>
<dbReference type="EMBL" id="CAFBPU010000006">
    <property type="protein sequence ID" value="CAB5024165.1"/>
    <property type="molecule type" value="Genomic_DNA"/>
</dbReference>
<dbReference type="PANTHER" id="PTHR43677">
    <property type="entry name" value="SHORT-CHAIN DEHYDROGENASE/REDUCTASE"/>
    <property type="match status" value="1"/>
</dbReference>
<dbReference type="EMBL" id="CAFBND010000069">
    <property type="protein sequence ID" value="CAB4949395.1"/>
    <property type="molecule type" value="Genomic_DNA"/>
</dbReference>
<dbReference type="InterPro" id="IPR013154">
    <property type="entry name" value="ADH-like_N"/>
</dbReference>
<dbReference type="Pfam" id="PF08240">
    <property type="entry name" value="ADH_N"/>
    <property type="match status" value="1"/>
</dbReference>
<dbReference type="InterPro" id="IPR013149">
    <property type="entry name" value="ADH-like_C"/>
</dbReference>
<dbReference type="InterPro" id="IPR036291">
    <property type="entry name" value="NAD(P)-bd_dom_sf"/>
</dbReference>
<dbReference type="GO" id="GO:0016491">
    <property type="term" value="F:oxidoreductase activity"/>
    <property type="evidence" value="ECO:0007669"/>
    <property type="project" value="InterPro"/>
</dbReference>
<accession>A0A6J7K1K6</accession>
<proteinExistence type="predicted"/>
<dbReference type="Gene3D" id="3.90.180.10">
    <property type="entry name" value="Medium-chain alcohol dehydrogenases, catalytic domain"/>
    <property type="match status" value="1"/>
</dbReference>
<dbReference type="Gene3D" id="3.40.50.720">
    <property type="entry name" value="NAD(P)-binding Rossmann-like Domain"/>
    <property type="match status" value="1"/>
</dbReference>
<protein>
    <submittedName>
        <fullName evidence="2">Unannotated protein</fullName>
    </submittedName>
</protein>